<name>A0A0G4PQY0_PENC3</name>
<dbReference type="EMBL" id="HG793163">
    <property type="protein sequence ID" value="CRL28827.1"/>
    <property type="molecule type" value="Genomic_DNA"/>
</dbReference>
<proteinExistence type="predicted"/>
<accession>A0A0G4PQY0</accession>
<reference evidence="1 2" key="1">
    <citation type="journal article" date="2014" name="Nat. Commun.">
        <title>Multiple recent horizontal transfers of a large genomic region in cheese making fungi.</title>
        <authorList>
            <person name="Cheeseman K."/>
            <person name="Ropars J."/>
            <person name="Renault P."/>
            <person name="Dupont J."/>
            <person name="Gouzy J."/>
            <person name="Branca A."/>
            <person name="Abraham A.L."/>
            <person name="Ceppi M."/>
            <person name="Conseiller E."/>
            <person name="Debuchy R."/>
            <person name="Malagnac F."/>
            <person name="Goarin A."/>
            <person name="Silar P."/>
            <person name="Lacoste S."/>
            <person name="Sallet E."/>
            <person name="Bensimon A."/>
            <person name="Giraud T."/>
            <person name="Brygoo Y."/>
        </authorList>
    </citation>
    <scope>NUCLEOTIDE SEQUENCE [LARGE SCALE GENOMIC DNA]</scope>
    <source>
        <strain evidence="2">FM 013</strain>
    </source>
</reference>
<gene>
    <name evidence="1" type="ORF">PCAMFM013_S030g000114</name>
</gene>
<evidence type="ECO:0000313" key="1">
    <source>
        <dbReference type="EMBL" id="CRL28827.1"/>
    </source>
</evidence>
<dbReference type="Proteomes" id="UP000053732">
    <property type="component" value="Unassembled WGS sequence"/>
</dbReference>
<protein>
    <submittedName>
        <fullName evidence="1">Str. FM013</fullName>
    </submittedName>
</protein>
<keyword evidence="2" id="KW-1185">Reference proteome</keyword>
<organism evidence="1 2">
    <name type="scientific">Penicillium camemberti (strain FM 013)</name>
    <dbReference type="NCBI Taxonomy" id="1429867"/>
    <lineage>
        <taxon>Eukaryota</taxon>
        <taxon>Fungi</taxon>
        <taxon>Dikarya</taxon>
        <taxon>Ascomycota</taxon>
        <taxon>Pezizomycotina</taxon>
        <taxon>Eurotiomycetes</taxon>
        <taxon>Eurotiomycetidae</taxon>
        <taxon>Eurotiales</taxon>
        <taxon>Aspergillaceae</taxon>
        <taxon>Penicillium</taxon>
    </lineage>
</organism>
<evidence type="ECO:0000313" key="2">
    <source>
        <dbReference type="Proteomes" id="UP000053732"/>
    </source>
</evidence>
<dbReference type="AlphaFoldDB" id="A0A0G4PQY0"/>
<sequence>MTQSIMDELATFLKSASWKKDKDNLNVFFCDDDGLEPLLVKASSELPDYLQRHGFQVWKVLEETKFVEKEGIGKQGYIIPVTIISGHPRLLSEPSQPLLVPNTPAVFQREPVLSPALYLILALPPTST</sequence>